<evidence type="ECO:0000256" key="2">
    <source>
        <dbReference type="ARBA" id="ARBA00011277"/>
    </source>
</evidence>
<dbReference type="Pfam" id="PF09468">
    <property type="entry name" value="RNase_H2-Ydr279"/>
    <property type="match status" value="1"/>
</dbReference>
<dbReference type="GO" id="GO:0006401">
    <property type="term" value="P:RNA catabolic process"/>
    <property type="evidence" value="ECO:0007669"/>
    <property type="project" value="TreeGrafter"/>
</dbReference>
<evidence type="ECO:0000256" key="1">
    <source>
        <dbReference type="ARBA" id="ARBA00009823"/>
    </source>
</evidence>
<evidence type="ECO:0000313" key="5">
    <source>
        <dbReference type="EMBL" id="CAD7418358.1"/>
    </source>
</evidence>
<dbReference type="FunFam" id="1.10.20.120:FF:000002">
    <property type="entry name" value="Ribonuclease H2 subunit B"/>
    <property type="match status" value="1"/>
</dbReference>
<comment type="subunit">
    <text evidence="2">The RNase H2 complex is a heterotrimer composed of the catalytic subunit RNASEH2A and the non-catalytic subunits RNASEH2B and RNASEH2C.</text>
</comment>
<gene>
    <name evidence="5" type="ORF">TCEB3V08_LOCUS13311</name>
</gene>
<dbReference type="GO" id="GO:0032299">
    <property type="term" value="C:ribonuclease H2 complex"/>
    <property type="evidence" value="ECO:0007669"/>
    <property type="project" value="InterPro"/>
</dbReference>
<organism evidence="5">
    <name type="scientific">Timema cristinae</name>
    <name type="common">Walking stick</name>
    <dbReference type="NCBI Taxonomy" id="61476"/>
    <lineage>
        <taxon>Eukaryota</taxon>
        <taxon>Metazoa</taxon>
        <taxon>Ecdysozoa</taxon>
        <taxon>Arthropoda</taxon>
        <taxon>Hexapoda</taxon>
        <taxon>Insecta</taxon>
        <taxon>Pterygota</taxon>
        <taxon>Neoptera</taxon>
        <taxon>Polyneoptera</taxon>
        <taxon>Phasmatodea</taxon>
        <taxon>Timematodea</taxon>
        <taxon>Timematoidea</taxon>
        <taxon>Timematidae</taxon>
        <taxon>Timema</taxon>
    </lineage>
</organism>
<dbReference type="GO" id="GO:0005654">
    <property type="term" value="C:nucleoplasm"/>
    <property type="evidence" value="ECO:0007669"/>
    <property type="project" value="TreeGrafter"/>
</dbReference>
<sequence>MHLSTPIDPIFLVLPYLRKASQVMPLEQILKDEEFPETERLLHAAGLKHLAQVADRRGDDELCAYKYNEEKALSWLQRKAERVAEVLKQKGIAVSSGAMSANFVKSCSKQDADTDCTALKYAHGMLSEYLPEDLSLKLGQQMNLPEDCHPASSKRKLSVGGNSNNMQGDVKKVRAELDLANGGVSSKRKLSVGGNSNNMQGDVKKVRAELDLANGGVLDLTKPEKSTKSVSSKDKARAKVASGSKTISTFFKKK</sequence>
<reference evidence="5" key="1">
    <citation type="submission" date="2020-11" db="EMBL/GenBank/DDBJ databases">
        <authorList>
            <person name="Tran Van P."/>
        </authorList>
    </citation>
    <scope>NUCLEOTIDE SEQUENCE</scope>
</reference>
<evidence type="ECO:0000259" key="4">
    <source>
        <dbReference type="Pfam" id="PF09468"/>
    </source>
</evidence>
<feature type="compositionally biased region" description="Basic and acidic residues" evidence="3">
    <location>
        <begin position="221"/>
        <end position="237"/>
    </location>
</feature>
<comment type="similarity">
    <text evidence="1">Belongs to the RNase H2 subunit B family.</text>
</comment>
<proteinExistence type="inferred from homology"/>
<feature type="compositionally biased region" description="Polar residues" evidence="3">
    <location>
        <begin position="243"/>
        <end position="254"/>
    </location>
</feature>
<dbReference type="PANTHER" id="PTHR13383">
    <property type="entry name" value="RIBONUCLEASE H2 SUBUNIT B"/>
    <property type="match status" value="1"/>
</dbReference>
<accession>A0A7R9HED5</accession>
<feature type="region of interest" description="Disordered" evidence="3">
    <location>
        <begin position="219"/>
        <end position="254"/>
    </location>
</feature>
<dbReference type="PANTHER" id="PTHR13383:SF11">
    <property type="entry name" value="RIBONUCLEASE H2 SUBUNIT B"/>
    <property type="match status" value="1"/>
</dbReference>
<name>A0A7R9HED5_TIMCR</name>
<feature type="region of interest" description="Disordered" evidence="3">
    <location>
        <begin position="147"/>
        <end position="167"/>
    </location>
</feature>
<dbReference type="InterPro" id="IPR019024">
    <property type="entry name" value="RNase_H2_suB_wHTH"/>
</dbReference>
<dbReference type="AlphaFoldDB" id="A0A7R9HED5"/>
<feature type="domain" description="Ribonuclease H2 subunit B wHTH" evidence="4">
    <location>
        <begin position="11"/>
        <end position="138"/>
    </location>
</feature>
<dbReference type="InterPro" id="IPR040456">
    <property type="entry name" value="RNase_H2_suB"/>
</dbReference>
<protein>
    <recommendedName>
        <fullName evidence="4">Ribonuclease H2 subunit B wHTH domain-containing protein</fullName>
    </recommendedName>
</protein>
<dbReference type="Gene3D" id="1.10.20.120">
    <property type="match status" value="1"/>
</dbReference>
<dbReference type="EMBL" id="OC336743">
    <property type="protein sequence ID" value="CAD7418358.1"/>
    <property type="molecule type" value="Genomic_DNA"/>
</dbReference>
<evidence type="ECO:0000256" key="3">
    <source>
        <dbReference type="SAM" id="MobiDB-lite"/>
    </source>
</evidence>